<protein>
    <submittedName>
        <fullName evidence="1">Uncharacterized protein</fullName>
    </submittedName>
</protein>
<sequence>MVDSSTSITRNDGDRRLWRIERGGIQAGGAIKGWRSSFHRGLVLERGSQRPLLRLILIFRTNSKGTQNKIGGIIDPGLGREGLGTSEGLGLGWGIS</sequence>
<reference evidence="2" key="1">
    <citation type="journal article" date="2017" name="Front. Plant Sci.">
        <title>Climate Clever Clovers: New Paradigm to Reduce the Environmental Footprint of Ruminants by Breeding Low Methanogenic Forages Utilizing Haplotype Variation.</title>
        <authorList>
            <person name="Kaur P."/>
            <person name="Appels R."/>
            <person name="Bayer P.E."/>
            <person name="Keeble-Gagnere G."/>
            <person name="Wang J."/>
            <person name="Hirakawa H."/>
            <person name="Shirasawa K."/>
            <person name="Vercoe P."/>
            <person name="Stefanova K."/>
            <person name="Durmic Z."/>
            <person name="Nichols P."/>
            <person name="Revell C."/>
            <person name="Isobe S.N."/>
            <person name="Edwards D."/>
            <person name="Erskine W."/>
        </authorList>
    </citation>
    <scope>NUCLEOTIDE SEQUENCE [LARGE SCALE GENOMIC DNA]</scope>
    <source>
        <strain evidence="2">cv. Daliak</strain>
    </source>
</reference>
<evidence type="ECO:0000313" key="1">
    <source>
        <dbReference type="EMBL" id="GAU37123.1"/>
    </source>
</evidence>
<dbReference type="Proteomes" id="UP000242715">
    <property type="component" value="Unassembled WGS sequence"/>
</dbReference>
<accession>A0A2Z6N574</accession>
<proteinExistence type="predicted"/>
<keyword evidence="2" id="KW-1185">Reference proteome</keyword>
<dbReference type="EMBL" id="DF973655">
    <property type="protein sequence ID" value="GAU37123.1"/>
    <property type="molecule type" value="Genomic_DNA"/>
</dbReference>
<name>A0A2Z6N574_TRISU</name>
<evidence type="ECO:0000313" key="2">
    <source>
        <dbReference type="Proteomes" id="UP000242715"/>
    </source>
</evidence>
<organism evidence="1 2">
    <name type="scientific">Trifolium subterraneum</name>
    <name type="common">Subterranean clover</name>
    <dbReference type="NCBI Taxonomy" id="3900"/>
    <lineage>
        <taxon>Eukaryota</taxon>
        <taxon>Viridiplantae</taxon>
        <taxon>Streptophyta</taxon>
        <taxon>Embryophyta</taxon>
        <taxon>Tracheophyta</taxon>
        <taxon>Spermatophyta</taxon>
        <taxon>Magnoliopsida</taxon>
        <taxon>eudicotyledons</taxon>
        <taxon>Gunneridae</taxon>
        <taxon>Pentapetalae</taxon>
        <taxon>rosids</taxon>
        <taxon>fabids</taxon>
        <taxon>Fabales</taxon>
        <taxon>Fabaceae</taxon>
        <taxon>Papilionoideae</taxon>
        <taxon>50 kb inversion clade</taxon>
        <taxon>NPAAA clade</taxon>
        <taxon>Hologalegina</taxon>
        <taxon>IRL clade</taxon>
        <taxon>Trifolieae</taxon>
        <taxon>Trifolium</taxon>
    </lineage>
</organism>
<dbReference type="AlphaFoldDB" id="A0A2Z6N574"/>
<gene>
    <name evidence="1" type="ORF">TSUD_278740</name>
</gene>